<dbReference type="EMBL" id="CABVQC010000033">
    <property type="protein sequence ID" value="VWB97706.1"/>
    <property type="molecule type" value="Genomic_DNA"/>
</dbReference>
<feature type="region of interest" description="Disordered" evidence="1">
    <location>
        <begin position="418"/>
        <end position="441"/>
    </location>
</feature>
<dbReference type="RefSeq" id="WP_175024163.1">
    <property type="nucleotide sequence ID" value="NZ_CABVQC010000033.1"/>
</dbReference>
<feature type="transmembrane region" description="Helical" evidence="2">
    <location>
        <begin position="156"/>
        <end position="176"/>
    </location>
</feature>
<keyword evidence="3" id="KW-0732">Signal</keyword>
<keyword evidence="2" id="KW-1133">Transmembrane helix</keyword>
<organism evidence="4 5">
    <name type="scientific">Burkholderia aenigmatica</name>
    <dbReference type="NCBI Taxonomy" id="2015348"/>
    <lineage>
        <taxon>Bacteria</taxon>
        <taxon>Pseudomonadati</taxon>
        <taxon>Pseudomonadota</taxon>
        <taxon>Betaproteobacteria</taxon>
        <taxon>Burkholderiales</taxon>
        <taxon>Burkholderiaceae</taxon>
        <taxon>Burkholderia</taxon>
        <taxon>Burkholderia cepacia complex</taxon>
    </lineage>
</organism>
<feature type="signal peptide" evidence="3">
    <location>
        <begin position="1"/>
        <end position="21"/>
    </location>
</feature>
<gene>
    <name evidence="4" type="ORF">BLA13014_04567</name>
</gene>
<evidence type="ECO:0000313" key="4">
    <source>
        <dbReference type="EMBL" id="VWB97706.1"/>
    </source>
</evidence>
<evidence type="ECO:0000256" key="3">
    <source>
        <dbReference type="SAM" id="SignalP"/>
    </source>
</evidence>
<feature type="compositionally biased region" description="Low complexity" evidence="1">
    <location>
        <begin position="539"/>
        <end position="549"/>
    </location>
</feature>
<reference evidence="4 5" key="1">
    <citation type="submission" date="2019-09" db="EMBL/GenBank/DDBJ databases">
        <authorList>
            <person name="Depoorter E."/>
        </authorList>
    </citation>
    <scope>NUCLEOTIDE SEQUENCE [LARGE SCALE GENOMIC DNA]</scope>
    <source>
        <strain evidence="4">LMG 13014</strain>
    </source>
</reference>
<keyword evidence="2" id="KW-0472">Membrane</keyword>
<protein>
    <recommendedName>
        <fullName evidence="6">P-type conjugative transfer protein TrbL</fullName>
    </recommendedName>
</protein>
<sequence length="618" mass="61293">MKRRQLLIAVLLLVAAQVALAQAQALGANDVLGIIKQAMAPAINKLTSQAISWLGVFATLQFFITNYNLLKTDGDIQSVVAKMFAAVGWVGVVLYIINHGPQFIQAVGDQMFGVVGLDLPSPGSIIGKTIGVSATVSVLALAVGSIPFVGNTAGQLLLYVALAVLAVGMYFAFKIFMLQLELGLIAMLSPLSFSFLGLNTLKDQGIAPFKGLLSLAYRVILLTVILAAFNQVSDIVSGKLSEITVDTFKSSGIGEVADIMLSALASYMLLAYLTFKSDAIAATLANGSTSMGAGDVAQAAAAGAAVGAAVATGGAALAGSAGKAPTAMSSFMDKLMGRGSVSNASSMGSGGEAPSFTPPVAPPTASPALSVGGPVADGAPVSSSPRGAQSGPVAGPAKPSVASGRYGADLANEEKMQDAVQNEPGAEQSDGTGEGASADEAVSDPVTVTPASAMGDAVADTTNQPGAGKPAAIGGAAGVDAAASQGVTVTPAGSQGKAAAATSAAPGASRSANSKGDGVAATPDVSGARMSAGTKGKGAEATKAAPEPGQQTADPGSARTAGIGGKPGLEQDLTRLVDHLTQQGPRKPTLGERLGEANKHLAQEQAATHVSINAHHAD</sequence>
<dbReference type="Proteomes" id="UP000494261">
    <property type="component" value="Unassembled WGS sequence"/>
</dbReference>
<feature type="compositionally biased region" description="Basic and acidic residues" evidence="1">
    <location>
        <begin position="589"/>
        <end position="602"/>
    </location>
</feature>
<feature type="region of interest" description="Disordered" evidence="1">
    <location>
        <begin position="341"/>
        <end position="404"/>
    </location>
</feature>
<dbReference type="AlphaFoldDB" id="A0A6P2NRZ2"/>
<feature type="region of interest" description="Disordered" evidence="1">
    <location>
        <begin position="500"/>
        <end position="618"/>
    </location>
</feature>
<feature type="transmembrane region" description="Helical" evidence="2">
    <location>
        <begin position="125"/>
        <end position="149"/>
    </location>
</feature>
<keyword evidence="2" id="KW-0812">Transmembrane</keyword>
<feature type="compositionally biased region" description="Low complexity" evidence="1">
    <location>
        <begin position="500"/>
        <end position="512"/>
    </location>
</feature>
<name>A0A6P2NRZ2_9BURK</name>
<evidence type="ECO:0000313" key="5">
    <source>
        <dbReference type="Proteomes" id="UP000494261"/>
    </source>
</evidence>
<feature type="compositionally biased region" description="Pro residues" evidence="1">
    <location>
        <begin position="356"/>
        <end position="365"/>
    </location>
</feature>
<feature type="chain" id="PRO_5026958093" description="P-type conjugative transfer protein TrbL" evidence="3">
    <location>
        <begin position="22"/>
        <end position="618"/>
    </location>
</feature>
<feature type="transmembrane region" description="Helical" evidence="2">
    <location>
        <begin position="47"/>
        <end position="67"/>
    </location>
</feature>
<feature type="transmembrane region" description="Helical" evidence="2">
    <location>
        <begin position="79"/>
        <end position="97"/>
    </location>
</feature>
<proteinExistence type="predicted"/>
<evidence type="ECO:0000256" key="1">
    <source>
        <dbReference type="SAM" id="MobiDB-lite"/>
    </source>
</evidence>
<evidence type="ECO:0008006" key="6">
    <source>
        <dbReference type="Google" id="ProtNLM"/>
    </source>
</evidence>
<feature type="transmembrane region" description="Helical" evidence="2">
    <location>
        <begin position="252"/>
        <end position="275"/>
    </location>
</feature>
<accession>A0A6P2NRZ2</accession>
<evidence type="ECO:0000256" key="2">
    <source>
        <dbReference type="SAM" id="Phobius"/>
    </source>
</evidence>
<feature type="transmembrane region" description="Helical" evidence="2">
    <location>
        <begin position="182"/>
        <end position="201"/>
    </location>
</feature>
<feature type="transmembrane region" description="Helical" evidence="2">
    <location>
        <begin position="213"/>
        <end position="232"/>
    </location>
</feature>